<dbReference type="Gene3D" id="3.30.360.10">
    <property type="entry name" value="Dihydrodipicolinate Reductase, domain 2"/>
    <property type="match status" value="1"/>
</dbReference>
<organism evidence="3 4">
    <name type="scientific">Enterocloster aldenensis</name>
    <dbReference type="NCBI Taxonomy" id="358742"/>
    <lineage>
        <taxon>Bacteria</taxon>
        <taxon>Bacillati</taxon>
        <taxon>Bacillota</taxon>
        <taxon>Clostridia</taxon>
        <taxon>Lachnospirales</taxon>
        <taxon>Lachnospiraceae</taxon>
        <taxon>Enterocloster</taxon>
    </lineage>
</organism>
<accession>A0ABX2HR16</accession>
<keyword evidence="4" id="KW-1185">Reference proteome</keyword>
<dbReference type="InterPro" id="IPR055170">
    <property type="entry name" value="GFO_IDH_MocA-like_dom"/>
</dbReference>
<sequence length="395" mass="43110">MKNIKPVKTAVIGCGMISNIYIRNLKDLFHIIDLTAVCDIRLESAQEKAAAYGIETVMTMEEVAASDEIELVVNLTGPGAHYSVIRQMLEAGKHVFTEKTLAVTFKEGKELVRLADERGLYLGAAPDTVLGAGLQTARKAIDAGLIGKVTSCFASINRNHPLLSEAFRFIQNGPGGAFSMDVGVYYVAALLSLLGPVDSVSGFSAPAPVHEKEFLFMDNKESWQLEGSNLMTAALRFRNGVLGMLHFNGLSINKEMPMIYIYGTEGILQIGDPNTFCGEVKLIREIGEPCLLPFTHGYDGSVILDNPTAYEQSYGHRGVGAAEMAWAMRLGRQSRCSKEFALHTLELISGIDHSSREGKTCGMTTDFTFRPLKTGYNSRTFGGVMRADAERSLME</sequence>
<dbReference type="Pfam" id="PF01408">
    <property type="entry name" value="GFO_IDH_MocA"/>
    <property type="match status" value="1"/>
</dbReference>
<dbReference type="SUPFAM" id="SSF51735">
    <property type="entry name" value="NAD(P)-binding Rossmann-fold domains"/>
    <property type="match status" value="1"/>
</dbReference>
<protein>
    <submittedName>
        <fullName evidence="3">Gfo/Idh/MocA family oxidoreductase</fullName>
    </submittedName>
</protein>
<dbReference type="RefSeq" id="WP_117560673.1">
    <property type="nucleotide sequence ID" value="NZ_JAAITT010000051.1"/>
</dbReference>
<evidence type="ECO:0000259" key="2">
    <source>
        <dbReference type="Pfam" id="PF22725"/>
    </source>
</evidence>
<comment type="caution">
    <text evidence="3">The sequence shown here is derived from an EMBL/GenBank/DDBJ whole genome shotgun (WGS) entry which is preliminary data.</text>
</comment>
<dbReference type="Proteomes" id="UP000669239">
    <property type="component" value="Unassembled WGS sequence"/>
</dbReference>
<proteinExistence type="predicted"/>
<name>A0ABX2HR16_9FIRM</name>
<evidence type="ECO:0000313" key="3">
    <source>
        <dbReference type="EMBL" id="NSJ51916.1"/>
    </source>
</evidence>
<gene>
    <name evidence="3" type="ORF">G5B36_24905</name>
</gene>
<dbReference type="InterPro" id="IPR000683">
    <property type="entry name" value="Gfo/Idh/MocA-like_OxRdtase_N"/>
</dbReference>
<dbReference type="EMBL" id="JAAITT010000051">
    <property type="protein sequence ID" value="NSJ51916.1"/>
    <property type="molecule type" value="Genomic_DNA"/>
</dbReference>
<reference evidence="3 4" key="1">
    <citation type="journal article" date="2020" name="Cell Host Microbe">
        <title>Functional and Genomic Variation between Human-Derived Isolates of Lachnospiraceae Reveals Inter- and Intra-Species Diversity.</title>
        <authorList>
            <person name="Sorbara M.T."/>
            <person name="Littmann E.R."/>
            <person name="Fontana E."/>
            <person name="Moody T.U."/>
            <person name="Kohout C.E."/>
            <person name="Gjonbalaj M."/>
            <person name="Eaton V."/>
            <person name="Seok R."/>
            <person name="Leiner I.M."/>
            <person name="Pamer E.G."/>
        </authorList>
    </citation>
    <scope>NUCLEOTIDE SEQUENCE [LARGE SCALE GENOMIC DNA]</scope>
    <source>
        <strain evidence="3 4">MSK.1.17</strain>
    </source>
</reference>
<dbReference type="Pfam" id="PF22725">
    <property type="entry name" value="GFO_IDH_MocA_C3"/>
    <property type="match status" value="1"/>
</dbReference>
<dbReference type="SUPFAM" id="SSF55347">
    <property type="entry name" value="Glyceraldehyde-3-phosphate dehydrogenase-like, C-terminal domain"/>
    <property type="match status" value="1"/>
</dbReference>
<dbReference type="InterPro" id="IPR036291">
    <property type="entry name" value="NAD(P)-bd_dom_sf"/>
</dbReference>
<dbReference type="InterPro" id="IPR051450">
    <property type="entry name" value="Gfo/Idh/MocA_Oxidoreductases"/>
</dbReference>
<dbReference type="Gene3D" id="3.40.50.720">
    <property type="entry name" value="NAD(P)-binding Rossmann-like Domain"/>
    <property type="match status" value="1"/>
</dbReference>
<evidence type="ECO:0000259" key="1">
    <source>
        <dbReference type="Pfam" id="PF01408"/>
    </source>
</evidence>
<dbReference type="PANTHER" id="PTHR43377:SF1">
    <property type="entry name" value="BILIVERDIN REDUCTASE A"/>
    <property type="match status" value="1"/>
</dbReference>
<feature type="domain" description="Gfo/Idh/MocA-like oxidoreductase N-terminal" evidence="1">
    <location>
        <begin position="8"/>
        <end position="122"/>
    </location>
</feature>
<feature type="domain" description="GFO/IDH/MocA-like oxidoreductase" evidence="2">
    <location>
        <begin position="135"/>
        <end position="268"/>
    </location>
</feature>
<dbReference type="PANTHER" id="PTHR43377">
    <property type="entry name" value="BILIVERDIN REDUCTASE A"/>
    <property type="match status" value="1"/>
</dbReference>
<evidence type="ECO:0000313" key="4">
    <source>
        <dbReference type="Proteomes" id="UP000669239"/>
    </source>
</evidence>